<dbReference type="PANTHER" id="PTHR30349">
    <property type="entry name" value="PHAGE INTEGRASE-RELATED"/>
    <property type="match status" value="1"/>
</dbReference>
<dbReference type="SUPFAM" id="SSF56349">
    <property type="entry name" value="DNA breaking-rejoining enzymes"/>
    <property type="match status" value="1"/>
</dbReference>
<name>A0A2S7UA33_9FLAO</name>
<evidence type="ECO:0000313" key="6">
    <source>
        <dbReference type="EMBL" id="PQJ31112.1"/>
    </source>
</evidence>
<dbReference type="InterPro" id="IPR010998">
    <property type="entry name" value="Integrase_recombinase_N"/>
</dbReference>
<dbReference type="EMBL" id="MTPW01000001">
    <property type="protein sequence ID" value="PQJ31112.1"/>
    <property type="molecule type" value="Genomic_DNA"/>
</dbReference>
<dbReference type="InterPro" id="IPR004107">
    <property type="entry name" value="Integrase_SAM-like_N"/>
</dbReference>
<dbReference type="Gene3D" id="1.10.150.130">
    <property type="match status" value="1"/>
</dbReference>
<sequence>MFFAAIKIEEKKIGEYQSEYHYTITVTKPKYEKPKLFIPKVLKNGKKVASVAPGKRWYVYFRYEGQQFKFYKKINTFKTVSERRSVGASLCQTYSELLSRGWSPIDEKYQNQSDRAQIITLEEALLNALSHKKSSLKPSTYNQYHTAYNRFMNWCKSNLLAGVVVHQFKRKDFARYLNYLSEDGNNATSINNNKRAISALFSKLVADFVIDINPVVGIKTETSKPLKNRPFTAQQLTDILKECESNDPYLLNFIKFMVYAMLRPREVIRLQKKSIQDNLIFVDTKKGLATINIIDKLKPLVHDLVNDCNSDEDNLLSYKNQPLLWTASEKSKTNVFTRRFKKIKDGLGLDETYGLYSFRHTAIFHLYQSYLTEGLSHNEIINKLLPITRHKSEKELSAYLREVGAMLPPDYSERFTFNL</sequence>
<keyword evidence="1" id="KW-0229">DNA integration</keyword>
<dbReference type="InterPro" id="IPR002104">
    <property type="entry name" value="Integrase_catalytic"/>
</dbReference>
<dbReference type="Pfam" id="PF00589">
    <property type="entry name" value="Phage_integrase"/>
    <property type="match status" value="1"/>
</dbReference>
<keyword evidence="3" id="KW-0233">DNA recombination</keyword>
<dbReference type="InterPro" id="IPR044068">
    <property type="entry name" value="CB"/>
</dbReference>
<dbReference type="InterPro" id="IPR050090">
    <property type="entry name" value="Tyrosine_recombinase_XerCD"/>
</dbReference>
<feature type="domain" description="Core-binding (CB)" evidence="5">
    <location>
        <begin position="116"/>
        <end position="205"/>
    </location>
</feature>
<dbReference type="AlphaFoldDB" id="A0A2S7UA33"/>
<dbReference type="PROSITE" id="PS51900">
    <property type="entry name" value="CB"/>
    <property type="match status" value="1"/>
</dbReference>
<gene>
    <name evidence="6" type="ORF">BST92_03855</name>
</gene>
<dbReference type="Proteomes" id="UP000239747">
    <property type="component" value="Unassembled WGS sequence"/>
</dbReference>
<accession>A0A2S7UA33</accession>
<reference evidence="6 7" key="1">
    <citation type="submission" date="2017-01" db="EMBL/GenBank/DDBJ databases">
        <title>Trade-off between light-utilization and light-protection in marine flavobacteria.</title>
        <authorList>
            <person name="Kumagai Y."/>
            <person name="Yoshizawa S."/>
            <person name="Kogure K."/>
            <person name="Iwasaki W."/>
        </authorList>
    </citation>
    <scope>NUCLEOTIDE SEQUENCE [LARGE SCALE GENOMIC DNA]</scope>
    <source>
        <strain evidence="6 7">KCTC 32109</strain>
    </source>
</reference>
<evidence type="ECO:0000256" key="1">
    <source>
        <dbReference type="ARBA" id="ARBA00022908"/>
    </source>
</evidence>
<proteinExistence type="predicted"/>
<evidence type="ECO:0000313" key="7">
    <source>
        <dbReference type="Proteomes" id="UP000239747"/>
    </source>
</evidence>
<evidence type="ECO:0000259" key="5">
    <source>
        <dbReference type="PROSITE" id="PS51900"/>
    </source>
</evidence>
<dbReference type="InterPro" id="IPR011010">
    <property type="entry name" value="DNA_brk_join_enz"/>
</dbReference>
<dbReference type="InterPro" id="IPR013762">
    <property type="entry name" value="Integrase-like_cat_sf"/>
</dbReference>
<protein>
    <recommendedName>
        <fullName evidence="5">Core-binding (CB) domain-containing protein</fullName>
    </recommendedName>
</protein>
<dbReference type="GO" id="GO:0015074">
    <property type="term" value="P:DNA integration"/>
    <property type="evidence" value="ECO:0007669"/>
    <property type="project" value="UniProtKB-KW"/>
</dbReference>
<evidence type="ECO:0000256" key="3">
    <source>
        <dbReference type="ARBA" id="ARBA00023172"/>
    </source>
</evidence>
<dbReference type="Gene3D" id="1.10.443.10">
    <property type="entry name" value="Intergrase catalytic core"/>
    <property type="match status" value="1"/>
</dbReference>
<evidence type="ECO:0000256" key="4">
    <source>
        <dbReference type="PROSITE-ProRule" id="PRU01248"/>
    </source>
</evidence>
<keyword evidence="2 4" id="KW-0238">DNA-binding</keyword>
<dbReference type="Pfam" id="PF13495">
    <property type="entry name" value="Phage_int_SAM_4"/>
    <property type="match status" value="1"/>
</dbReference>
<comment type="caution">
    <text evidence="6">The sequence shown here is derived from an EMBL/GenBank/DDBJ whole genome shotgun (WGS) entry which is preliminary data.</text>
</comment>
<keyword evidence="7" id="KW-1185">Reference proteome</keyword>
<organism evidence="6 7">
    <name type="scientific">Nonlabens arenilitoris</name>
    <dbReference type="NCBI Taxonomy" id="1217969"/>
    <lineage>
        <taxon>Bacteria</taxon>
        <taxon>Pseudomonadati</taxon>
        <taxon>Bacteroidota</taxon>
        <taxon>Flavobacteriia</taxon>
        <taxon>Flavobacteriales</taxon>
        <taxon>Flavobacteriaceae</taxon>
        <taxon>Nonlabens</taxon>
    </lineage>
</organism>
<dbReference type="GO" id="GO:0006310">
    <property type="term" value="P:DNA recombination"/>
    <property type="evidence" value="ECO:0007669"/>
    <property type="project" value="UniProtKB-KW"/>
</dbReference>
<dbReference type="GO" id="GO:0003677">
    <property type="term" value="F:DNA binding"/>
    <property type="evidence" value="ECO:0007669"/>
    <property type="project" value="UniProtKB-UniRule"/>
</dbReference>
<evidence type="ECO:0000256" key="2">
    <source>
        <dbReference type="ARBA" id="ARBA00023125"/>
    </source>
</evidence>